<accession>A0A4V6A090</accession>
<protein>
    <submittedName>
        <fullName evidence="1">Uncharacterized protein</fullName>
    </submittedName>
</protein>
<evidence type="ECO:0000313" key="1">
    <source>
        <dbReference type="EMBL" id="TKR70555.1"/>
    </source>
</evidence>
<dbReference type="Proteomes" id="UP000298663">
    <property type="component" value="Unassembled WGS sequence"/>
</dbReference>
<sequence length="84" mass="9507">MLRARTAARILFGLNCRSTRSFSPEPNFRLVGVNGYLGMERVTVKIRRGLGLICLRFGQMEDRLTVDALEDDESSVEGEWSNEV</sequence>
<reference evidence="1 2" key="2">
    <citation type="journal article" date="2019" name="G3 (Bethesda)">
        <title>Hybrid Assembly of the Genome of the Entomopathogenic Nematode Steinernema carpocapsae Identifies the X-Chromosome.</title>
        <authorList>
            <person name="Serra L."/>
            <person name="Macchietto M."/>
            <person name="Macias-Munoz A."/>
            <person name="McGill C.J."/>
            <person name="Rodriguez I.M."/>
            <person name="Rodriguez B."/>
            <person name="Murad R."/>
            <person name="Mortazavi A."/>
        </authorList>
    </citation>
    <scope>NUCLEOTIDE SEQUENCE [LARGE SCALE GENOMIC DNA]</scope>
    <source>
        <strain evidence="1 2">ALL</strain>
    </source>
</reference>
<comment type="caution">
    <text evidence="1">The sequence shown here is derived from an EMBL/GenBank/DDBJ whole genome shotgun (WGS) entry which is preliminary data.</text>
</comment>
<gene>
    <name evidence="1" type="ORF">L596_022566</name>
</gene>
<keyword evidence="2" id="KW-1185">Reference proteome</keyword>
<evidence type="ECO:0000313" key="2">
    <source>
        <dbReference type="Proteomes" id="UP000298663"/>
    </source>
</evidence>
<name>A0A4V6A090_STECR</name>
<reference evidence="1 2" key="1">
    <citation type="journal article" date="2015" name="Genome Biol.">
        <title>Comparative genomics of Steinernema reveals deeply conserved gene regulatory networks.</title>
        <authorList>
            <person name="Dillman A.R."/>
            <person name="Macchietto M."/>
            <person name="Porter C.F."/>
            <person name="Rogers A."/>
            <person name="Williams B."/>
            <person name="Antoshechkin I."/>
            <person name="Lee M.M."/>
            <person name="Goodwin Z."/>
            <person name="Lu X."/>
            <person name="Lewis E.E."/>
            <person name="Goodrich-Blair H."/>
            <person name="Stock S.P."/>
            <person name="Adams B.J."/>
            <person name="Sternberg P.W."/>
            <person name="Mortazavi A."/>
        </authorList>
    </citation>
    <scope>NUCLEOTIDE SEQUENCE [LARGE SCALE GENOMIC DNA]</scope>
    <source>
        <strain evidence="1 2">ALL</strain>
    </source>
</reference>
<organism evidence="1 2">
    <name type="scientific">Steinernema carpocapsae</name>
    <name type="common">Entomopathogenic nematode</name>
    <dbReference type="NCBI Taxonomy" id="34508"/>
    <lineage>
        <taxon>Eukaryota</taxon>
        <taxon>Metazoa</taxon>
        <taxon>Ecdysozoa</taxon>
        <taxon>Nematoda</taxon>
        <taxon>Chromadorea</taxon>
        <taxon>Rhabditida</taxon>
        <taxon>Tylenchina</taxon>
        <taxon>Panagrolaimomorpha</taxon>
        <taxon>Strongyloidoidea</taxon>
        <taxon>Steinernematidae</taxon>
        <taxon>Steinernema</taxon>
    </lineage>
</organism>
<dbReference type="AlphaFoldDB" id="A0A4V6A090"/>
<proteinExistence type="predicted"/>
<dbReference type="EMBL" id="AZBU02000007">
    <property type="protein sequence ID" value="TKR70555.1"/>
    <property type="molecule type" value="Genomic_DNA"/>
</dbReference>